<feature type="region of interest" description="Disordered" evidence="1">
    <location>
        <begin position="85"/>
        <end position="126"/>
    </location>
</feature>
<accession>A0A1I8A546</accession>
<dbReference type="Proteomes" id="UP000095287">
    <property type="component" value="Unplaced"/>
</dbReference>
<sequence length="161" mass="18122">MQLSNLAIDADYFIWKRTVSCWSTSTESLTIPGTGKQSDSSPWPRDIINGRRVAANGELEVSNKQRDYVVVVCLRRRRRSSEIEEATAKDRVITSTSVDRDSRGDGDKRRRRRTEFARIKKSGPKSNGHVHGEFLIVTLQGTPVATVMNDVVRVACARVIF</sequence>
<reference evidence="3" key="1">
    <citation type="submission" date="2016-11" db="UniProtKB">
        <authorList>
            <consortium name="WormBaseParasite"/>
        </authorList>
    </citation>
    <scope>IDENTIFICATION</scope>
</reference>
<organism evidence="2 3">
    <name type="scientific">Steinernema glaseri</name>
    <dbReference type="NCBI Taxonomy" id="37863"/>
    <lineage>
        <taxon>Eukaryota</taxon>
        <taxon>Metazoa</taxon>
        <taxon>Ecdysozoa</taxon>
        <taxon>Nematoda</taxon>
        <taxon>Chromadorea</taxon>
        <taxon>Rhabditida</taxon>
        <taxon>Tylenchina</taxon>
        <taxon>Panagrolaimomorpha</taxon>
        <taxon>Strongyloidoidea</taxon>
        <taxon>Steinernematidae</taxon>
        <taxon>Steinernema</taxon>
    </lineage>
</organism>
<dbReference type="WBParaSite" id="L893_g32957.t1">
    <property type="protein sequence ID" value="L893_g32957.t1"/>
    <property type="gene ID" value="L893_g32957"/>
</dbReference>
<feature type="compositionally biased region" description="Basic and acidic residues" evidence="1">
    <location>
        <begin position="85"/>
        <end position="118"/>
    </location>
</feature>
<name>A0A1I8A546_9BILA</name>
<keyword evidence="2" id="KW-1185">Reference proteome</keyword>
<proteinExistence type="predicted"/>
<dbReference type="AlphaFoldDB" id="A0A1I8A546"/>
<protein>
    <submittedName>
        <fullName evidence="3">Uncharacterized protein</fullName>
    </submittedName>
</protein>
<evidence type="ECO:0000256" key="1">
    <source>
        <dbReference type="SAM" id="MobiDB-lite"/>
    </source>
</evidence>
<evidence type="ECO:0000313" key="3">
    <source>
        <dbReference type="WBParaSite" id="L893_g32957.t1"/>
    </source>
</evidence>
<evidence type="ECO:0000313" key="2">
    <source>
        <dbReference type="Proteomes" id="UP000095287"/>
    </source>
</evidence>